<evidence type="ECO:0000256" key="8">
    <source>
        <dbReference type="SAM" id="SignalP"/>
    </source>
</evidence>
<dbReference type="Gene3D" id="2.40.160.60">
    <property type="entry name" value="Outer membrane protein transport protein (OMPP1/FadL/TodX)"/>
    <property type="match status" value="1"/>
</dbReference>
<reference evidence="9" key="1">
    <citation type="journal article" date="2020" name="mSystems">
        <title>Genome- and Community-Level Interaction Insights into Carbon Utilization and Element Cycling Functions of Hydrothermarchaeota in Hydrothermal Sediment.</title>
        <authorList>
            <person name="Zhou Z."/>
            <person name="Liu Y."/>
            <person name="Xu W."/>
            <person name="Pan J."/>
            <person name="Luo Z.H."/>
            <person name="Li M."/>
        </authorList>
    </citation>
    <scope>NUCLEOTIDE SEQUENCE [LARGE SCALE GENOMIC DNA]</scope>
    <source>
        <strain evidence="9">HyVt-527</strain>
    </source>
</reference>
<dbReference type="GO" id="GO:0015483">
    <property type="term" value="F:long-chain fatty acid transporting porin activity"/>
    <property type="evidence" value="ECO:0007669"/>
    <property type="project" value="TreeGrafter"/>
</dbReference>
<sequence length="420" mass="47121">MHKKIIFLFTLFLLSAQCFASGFSIYEQSSRATGMAGAFIAQTGDASSIFYNPAAITQLKGLHFTLGSTVIQTKFAFTGPENIDDKKYTPAKEGLFTPAHFYSSYALNQKFVIGLGIYSPFGLSSTWGDDQHPWVGQQLATYTNLQTLFFNPVVAYQPLSWLSVAAGFQLVRADVQMDKSVYFLPRNVLGKSSLTGQAMSYGWNFGIQFRPIDRITLGLTYRSNVGLEFKDGKAVFTFPDTGDETINREISAYFPAQTKSSAKLTLPASIGAGINFRFTENLSFELDYLWTQWSVFDTLSVKFSDPVAGQTEAKYPRNYQNSYAWRFGLEYRVMPRLFVRTGYAYDYHAVPQAYVEPSLPEGNRHNYSLGAGYTWKNLTIDGAIYILLQDDRKVENSVFNFNGEYSGLANLYSLSLSYAL</sequence>
<evidence type="ECO:0000256" key="2">
    <source>
        <dbReference type="ARBA" id="ARBA00008163"/>
    </source>
</evidence>
<evidence type="ECO:0000256" key="7">
    <source>
        <dbReference type="ARBA" id="ARBA00023237"/>
    </source>
</evidence>
<keyword evidence="6" id="KW-0472">Membrane</keyword>
<dbReference type="EMBL" id="DROD01000724">
    <property type="protein sequence ID" value="HHJ53804.1"/>
    <property type="molecule type" value="Genomic_DNA"/>
</dbReference>
<comment type="similarity">
    <text evidence="2">Belongs to the OmpP1/FadL family.</text>
</comment>
<keyword evidence="7" id="KW-0998">Cell outer membrane</keyword>
<comment type="subcellular location">
    <subcellularLocation>
        <location evidence="1">Cell outer membrane</location>
        <topology evidence="1">Multi-pass membrane protein</topology>
    </subcellularLocation>
</comment>
<dbReference type="AlphaFoldDB" id="A0A7V5UFZ9"/>
<comment type="caution">
    <text evidence="9">The sequence shown here is derived from an EMBL/GenBank/DDBJ whole genome shotgun (WGS) entry which is preliminary data.</text>
</comment>
<dbReference type="GO" id="GO:0009279">
    <property type="term" value="C:cell outer membrane"/>
    <property type="evidence" value="ECO:0007669"/>
    <property type="project" value="UniProtKB-SubCell"/>
</dbReference>
<dbReference type="Proteomes" id="UP000886124">
    <property type="component" value="Unassembled WGS sequence"/>
</dbReference>
<evidence type="ECO:0000256" key="5">
    <source>
        <dbReference type="ARBA" id="ARBA00022729"/>
    </source>
</evidence>
<gene>
    <name evidence="9" type="ORF">ENJ89_11460</name>
</gene>
<evidence type="ECO:0000256" key="3">
    <source>
        <dbReference type="ARBA" id="ARBA00022452"/>
    </source>
</evidence>
<dbReference type="InterPro" id="IPR005017">
    <property type="entry name" value="OMPP1/FadL/TodX"/>
</dbReference>
<feature type="signal peptide" evidence="8">
    <location>
        <begin position="1"/>
        <end position="20"/>
    </location>
</feature>
<organism evidence="9">
    <name type="scientific">Caldithrix abyssi</name>
    <dbReference type="NCBI Taxonomy" id="187145"/>
    <lineage>
        <taxon>Bacteria</taxon>
        <taxon>Pseudomonadati</taxon>
        <taxon>Calditrichota</taxon>
        <taxon>Calditrichia</taxon>
        <taxon>Calditrichales</taxon>
        <taxon>Calditrichaceae</taxon>
        <taxon>Caldithrix</taxon>
    </lineage>
</organism>
<dbReference type="SUPFAM" id="SSF56935">
    <property type="entry name" value="Porins"/>
    <property type="match status" value="1"/>
</dbReference>
<evidence type="ECO:0000256" key="4">
    <source>
        <dbReference type="ARBA" id="ARBA00022692"/>
    </source>
</evidence>
<accession>A0A7V5UFZ9</accession>
<keyword evidence="5 8" id="KW-0732">Signal</keyword>
<evidence type="ECO:0000256" key="1">
    <source>
        <dbReference type="ARBA" id="ARBA00004571"/>
    </source>
</evidence>
<protein>
    <submittedName>
        <fullName evidence="9">Transporter</fullName>
    </submittedName>
</protein>
<name>A0A7V5UFZ9_CALAY</name>
<proteinExistence type="inferred from homology"/>
<dbReference type="PANTHER" id="PTHR35093:SF8">
    <property type="entry name" value="OUTER MEMBRANE PROTEIN NMB0088-RELATED"/>
    <property type="match status" value="1"/>
</dbReference>
<keyword evidence="4" id="KW-0812">Transmembrane</keyword>
<evidence type="ECO:0000313" key="9">
    <source>
        <dbReference type="EMBL" id="HHJ53804.1"/>
    </source>
</evidence>
<dbReference type="PANTHER" id="PTHR35093">
    <property type="entry name" value="OUTER MEMBRANE PROTEIN NMB0088-RELATED"/>
    <property type="match status" value="1"/>
</dbReference>
<feature type="chain" id="PRO_5030718318" evidence="8">
    <location>
        <begin position="21"/>
        <end position="420"/>
    </location>
</feature>
<dbReference type="Pfam" id="PF03349">
    <property type="entry name" value="Toluene_X"/>
    <property type="match status" value="1"/>
</dbReference>
<keyword evidence="3" id="KW-1134">Transmembrane beta strand</keyword>
<evidence type="ECO:0000256" key="6">
    <source>
        <dbReference type="ARBA" id="ARBA00023136"/>
    </source>
</evidence>